<sequence>MKPNNDFCIYVHCSFPSLSCEFASLDVNDVLGTNKLNITKTVRKYAINKHLQATGPEVEPIPIFSTTKHDDKIEQEYYGEGSVTLTSHNFERITHSHPIVVVDFFAPWCGWSKRLKPAWESAAKILRERHNPETDGRILLGKVDCTTEQELCTRLHIQGYPTIRIFRMGSDVRDVQGVHQHETYYGNRDTDSLVQAMEHLITPLGSQNLSLEDKYGKAIIYAKRPAPQEGGCRIEGSVQVKKVSGNIIIATHSESHSFDYSHINMSHVINSFNFGNKMTPTMMSDLKRLRPYIKSHDKLAGKAYINFEDRENVTIEHHLQVVKTEVISSSHQLIEDYEYTVHSSLVQAVTLPVAKFHFEPSPIQILVTEDPKPFTRFITNVCAIIGGVFTVAGILNSLLYNTMRAVKKMELGKEF</sequence>
<evidence type="ECO:0000313" key="9">
    <source>
        <dbReference type="EMBL" id="KAK9080652.1"/>
    </source>
</evidence>
<evidence type="ECO:0000256" key="3">
    <source>
        <dbReference type="ARBA" id="ARBA00022692"/>
    </source>
</evidence>
<feature type="transmembrane region" description="Helical" evidence="7">
    <location>
        <begin position="377"/>
        <end position="399"/>
    </location>
</feature>
<evidence type="ECO:0000256" key="1">
    <source>
        <dbReference type="ARBA" id="ARBA00004167"/>
    </source>
</evidence>
<dbReference type="Gene3D" id="3.40.30.10">
    <property type="entry name" value="Glutaredoxin"/>
    <property type="match status" value="1"/>
</dbReference>
<dbReference type="PANTHER" id="PTHR10984:SF37">
    <property type="entry name" value="PROTEIN DISULFIDE-ISOMERASE 5-3"/>
    <property type="match status" value="1"/>
</dbReference>
<keyword evidence="3 7" id="KW-0812">Transmembrane</keyword>
<comment type="caution">
    <text evidence="9">The sequence shown here is derived from an EMBL/GenBank/DDBJ whole genome shotgun (WGS) entry which is preliminary data.</text>
</comment>
<dbReference type="InterPro" id="IPR045888">
    <property type="entry name" value="Erv"/>
</dbReference>
<dbReference type="GO" id="GO:0005783">
    <property type="term" value="C:endoplasmic reticulum"/>
    <property type="evidence" value="ECO:0007669"/>
    <property type="project" value="TreeGrafter"/>
</dbReference>
<evidence type="ECO:0000259" key="8">
    <source>
        <dbReference type="PROSITE" id="PS51352"/>
    </source>
</evidence>
<accession>A0AAP0HDI3</accession>
<reference evidence="9 10" key="1">
    <citation type="submission" date="2024-04" db="EMBL/GenBank/DDBJ databases">
        <title>The reference genome of an endangered Asteraceae, Deinandra increscens subsp. villosa, native to the Central Coast of California.</title>
        <authorList>
            <person name="Guilliams M."/>
            <person name="Hasenstab-Lehman K."/>
            <person name="Meyer R."/>
            <person name="Mcevoy S."/>
        </authorList>
    </citation>
    <scope>NUCLEOTIDE SEQUENCE [LARGE SCALE GENOMIC DNA]</scope>
    <source>
        <tissue evidence="9">Leaf</tissue>
    </source>
</reference>
<keyword evidence="4" id="KW-0732">Signal</keyword>
<evidence type="ECO:0000256" key="6">
    <source>
        <dbReference type="ARBA" id="ARBA00023136"/>
    </source>
</evidence>
<dbReference type="AlphaFoldDB" id="A0AAP0HDI3"/>
<dbReference type="InterPro" id="IPR012936">
    <property type="entry name" value="Erv_C"/>
</dbReference>
<keyword evidence="6 7" id="KW-0472">Membrane</keyword>
<dbReference type="Proteomes" id="UP001408789">
    <property type="component" value="Unassembled WGS sequence"/>
</dbReference>
<dbReference type="Pfam" id="PF07970">
    <property type="entry name" value="COPIIcoated_ERV"/>
    <property type="match status" value="1"/>
</dbReference>
<feature type="domain" description="Thioredoxin" evidence="8">
    <location>
        <begin position="55"/>
        <end position="202"/>
    </location>
</feature>
<evidence type="ECO:0000256" key="4">
    <source>
        <dbReference type="ARBA" id="ARBA00022729"/>
    </source>
</evidence>
<dbReference type="PANTHER" id="PTHR10984">
    <property type="entry name" value="ENDOPLASMIC RETICULUM-GOLGI INTERMEDIATE COMPARTMENT PROTEIN"/>
    <property type="match status" value="1"/>
</dbReference>
<keyword evidence="10" id="KW-1185">Reference proteome</keyword>
<comment type="subcellular location">
    <subcellularLocation>
        <location evidence="1">Membrane</location>
        <topology evidence="1">Single-pass membrane protein</topology>
    </subcellularLocation>
</comment>
<dbReference type="InterPro" id="IPR013766">
    <property type="entry name" value="Thioredoxin_domain"/>
</dbReference>
<evidence type="ECO:0000256" key="7">
    <source>
        <dbReference type="SAM" id="Phobius"/>
    </source>
</evidence>
<dbReference type="InterPro" id="IPR036249">
    <property type="entry name" value="Thioredoxin-like_sf"/>
</dbReference>
<keyword evidence="5 7" id="KW-1133">Transmembrane helix</keyword>
<dbReference type="GO" id="GO:0030134">
    <property type="term" value="C:COPII-coated ER to Golgi transport vesicle"/>
    <property type="evidence" value="ECO:0007669"/>
    <property type="project" value="TreeGrafter"/>
</dbReference>
<dbReference type="CDD" id="cd02961">
    <property type="entry name" value="PDI_a_family"/>
    <property type="match status" value="1"/>
</dbReference>
<protein>
    <recommendedName>
        <fullName evidence="8">Thioredoxin domain-containing protein</fullName>
    </recommendedName>
</protein>
<dbReference type="FunFam" id="3.40.30.10:FF:000174">
    <property type="entry name" value="Protein disulfide-isomerase 5-4"/>
    <property type="match status" value="1"/>
</dbReference>
<comment type="similarity">
    <text evidence="2">Belongs to the protein disulfide isomerase family.</text>
</comment>
<gene>
    <name evidence="9" type="ORF">SSX86_000410</name>
</gene>
<dbReference type="PRINTS" id="PR00421">
    <property type="entry name" value="THIOREDOXIN"/>
</dbReference>
<dbReference type="SUPFAM" id="SSF52833">
    <property type="entry name" value="Thioredoxin-like"/>
    <property type="match status" value="1"/>
</dbReference>
<dbReference type="Pfam" id="PF00085">
    <property type="entry name" value="Thioredoxin"/>
    <property type="match status" value="1"/>
</dbReference>
<dbReference type="PROSITE" id="PS51352">
    <property type="entry name" value="THIOREDOXIN_2"/>
    <property type="match status" value="1"/>
</dbReference>
<evidence type="ECO:0000256" key="2">
    <source>
        <dbReference type="ARBA" id="ARBA00006347"/>
    </source>
</evidence>
<evidence type="ECO:0000256" key="5">
    <source>
        <dbReference type="ARBA" id="ARBA00022989"/>
    </source>
</evidence>
<dbReference type="GO" id="GO:0016020">
    <property type="term" value="C:membrane"/>
    <property type="evidence" value="ECO:0007669"/>
    <property type="project" value="UniProtKB-SubCell"/>
</dbReference>
<dbReference type="EMBL" id="JBCNJP010000002">
    <property type="protein sequence ID" value="KAK9080652.1"/>
    <property type="molecule type" value="Genomic_DNA"/>
</dbReference>
<evidence type="ECO:0000313" key="10">
    <source>
        <dbReference type="Proteomes" id="UP001408789"/>
    </source>
</evidence>
<name>A0AAP0HDI3_9ASTR</name>
<proteinExistence type="inferred from homology"/>
<organism evidence="9 10">
    <name type="scientific">Deinandra increscens subsp. villosa</name>
    <dbReference type="NCBI Taxonomy" id="3103831"/>
    <lineage>
        <taxon>Eukaryota</taxon>
        <taxon>Viridiplantae</taxon>
        <taxon>Streptophyta</taxon>
        <taxon>Embryophyta</taxon>
        <taxon>Tracheophyta</taxon>
        <taxon>Spermatophyta</taxon>
        <taxon>Magnoliopsida</taxon>
        <taxon>eudicotyledons</taxon>
        <taxon>Gunneridae</taxon>
        <taxon>Pentapetalae</taxon>
        <taxon>asterids</taxon>
        <taxon>campanulids</taxon>
        <taxon>Asterales</taxon>
        <taxon>Asteraceae</taxon>
        <taxon>Asteroideae</taxon>
        <taxon>Heliantheae alliance</taxon>
        <taxon>Madieae</taxon>
        <taxon>Madiinae</taxon>
        <taxon>Deinandra</taxon>
    </lineage>
</organism>